<dbReference type="Proteomes" id="UP000766570">
    <property type="component" value="Unassembled WGS sequence"/>
</dbReference>
<evidence type="ECO:0000313" key="2">
    <source>
        <dbReference type="Proteomes" id="UP000766570"/>
    </source>
</evidence>
<reference evidence="1 2" key="1">
    <citation type="submission" date="2021-03" db="EMBL/GenBank/DDBJ databases">
        <title>Sequencing the genomes of 1000 actinobacteria strains.</title>
        <authorList>
            <person name="Klenk H.-P."/>
        </authorList>
    </citation>
    <scope>NUCLEOTIDE SEQUENCE [LARGE SCALE GENOMIC DNA]</scope>
    <source>
        <strain evidence="1 2">DSM 15454</strain>
    </source>
</reference>
<gene>
    <name evidence="1" type="ORF">JOF46_000034</name>
</gene>
<proteinExistence type="predicted"/>
<name>A0ABS4W7D9_9MICC</name>
<dbReference type="EMBL" id="JAGIOE010000001">
    <property type="protein sequence ID" value="MBP2372122.1"/>
    <property type="molecule type" value="Genomic_DNA"/>
</dbReference>
<evidence type="ECO:0000313" key="1">
    <source>
        <dbReference type="EMBL" id="MBP2372122.1"/>
    </source>
</evidence>
<keyword evidence="2" id="KW-1185">Reference proteome</keyword>
<dbReference type="RefSeq" id="WP_209905477.1">
    <property type="nucleotide sequence ID" value="NZ_BAAAMI010000009.1"/>
</dbReference>
<comment type="caution">
    <text evidence="1">The sequence shown here is derived from an EMBL/GenBank/DDBJ whole genome shotgun (WGS) entry which is preliminary data.</text>
</comment>
<accession>A0ABS4W7D9</accession>
<organism evidence="1 2">
    <name type="scientific">Paeniglutamicibacter psychrophenolicus</name>
    <dbReference type="NCBI Taxonomy" id="257454"/>
    <lineage>
        <taxon>Bacteria</taxon>
        <taxon>Bacillati</taxon>
        <taxon>Actinomycetota</taxon>
        <taxon>Actinomycetes</taxon>
        <taxon>Micrococcales</taxon>
        <taxon>Micrococcaceae</taxon>
        <taxon>Paeniglutamicibacter</taxon>
    </lineage>
</organism>
<protein>
    <submittedName>
        <fullName evidence="1">Primase-polymerase (Primpol)-like protein</fullName>
    </submittedName>
</protein>
<sequence>MIDLDHCILDGKVLPWAAEILAANPNTFTEVSLSGSGLHVWGLHEAAKGKRVRDGRNLEVYSRGRYVALGERLPGTSFELRPLVIDF</sequence>